<evidence type="ECO:0000313" key="3">
    <source>
        <dbReference type="EMBL" id="KAH1115423.1"/>
    </source>
</evidence>
<accession>A0A9D4AGT2</accession>
<proteinExistence type="predicted"/>
<feature type="compositionally biased region" description="Basic and acidic residues" evidence="1">
    <location>
        <begin position="148"/>
        <end position="158"/>
    </location>
</feature>
<feature type="compositionally biased region" description="Acidic residues" evidence="1">
    <location>
        <begin position="138"/>
        <end position="147"/>
    </location>
</feature>
<keyword evidence="4" id="KW-1185">Reference proteome</keyword>
<feature type="region of interest" description="Disordered" evidence="1">
    <location>
        <begin position="138"/>
        <end position="158"/>
    </location>
</feature>
<feature type="transmembrane region" description="Helical" evidence="2">
    <location>
        <begin position="75"/>
        <end position="93"/>
    </location>
</feature>
<keyword evidence="2" id="KW-0472">Membrane</keyword>
<protein>
    <submittedName>
        <fullName evidence="3">Uncharacterized protein</fullName>
    </submittedName>
</protein>
<keyword evidence="2" id="KW-1133">Transmembrane helix</keyword>
<gene>
    <name evidence="3" type="ORF">J1N35_008801</name>
</gene>
<name>A0A9D4AGT2_9ROSI</name>
<keyword evidence="2" id="KW-0812">Transmembrane</keyword>
<reference evidence="3 4" key="1">
    <citation type="journal article" date="2021" name="Plant Biotechnol. J.">
        <title>Multi-omics assisted identification of the key and species-specific regulatory components of drought-tolerant mechanisms in Gossypium stocksii.</title>
        <authorList>
            <person name="Yu D."/>
            <person name="Ke L."/>
            <person name="Zhang D."/>
            <person name="Wu Y."/>
            <person name="Sun Y."/>
            <person name="Mei J."/>
            <person name="Sun J."/>
            <person name="Sun Y."/>
        </authorList>
    </citation>
    <scope>NUCLEOTIDE SEQUENCE [LARGE SCALE GENOMIC DNA]</scope>
    <source>
        <strain evidence="4">cv. E1</strain>
        <tissue evidence="3">Leaf</tissue>
    </source>
</reference>
<comment type="caution">
    <text evidence="3">The sequence shown here is derived from an EMBL/GenBank/DDBJ whole genome shotgun (WGS) entry which is preliminary data.</text>
</comment>
<evidence type="ECO:0000256" key="1">
    <source>
        <dbReference type="SAM" id="MobiDB-lite"/>
    </source>
</evidence>
<dbReference type="OrthoDB" id="996831at2759"/>
<organism evidence="3 4">
    <name type="scientific">Gossypium stocksii</name>
    <dbReference type="NCBI Taxonomy" id="47602"/>
    <lineage>
        <taxon>Eukaryota</taxon>
        <taxon>Viridiplantae</taxon>
        <taxon>Streptophyta</taxon>
        <taxon>Embryophyta</taxon>
        <taxon>Tracheophyta</taxon>
        <taxon>Spermatophyta</taxon>
        <taxon>Magnoliopsida</taxon>
        <taxon>eudicotyledons</taxon>
        <taxon>Gunneridae</taxon>
        <taxon>Pentapetalae</taxon>
        <taxon>rosids</taxon>
        <taxon>malvids</taxon>
        <taxon>Malvales</taxon>
        <taxon>Malvaceae</taxon>
        <taxon>Malvoideae</taxon>
        <taxon>Gossypium</taxon>
    </lineage>
</organism>
<dbReference type="AlphaFoldDB" id="A0A9D4AGT2"/>
<sequence>MRLRKPKAKKRNENCCNQSHMFHTRKKIYKNSLMKDIAPASFRSSPSMDPLSSQPPAPAELPLTHDKHFALHGEIWLLTIVLLFAIFFTYILFCPRTRCSRNLESEASDSDNIPRWRNCLLVPSKSRSRNVTDIENIVEEEEEEEEDYSRQINEKYPL</sequence>
<evidence type="ECO:0000256" key="2">
    <source>
        <dbReference type="SAM" id="Phobius"/>
    </source>
</evidence>
<evidence type="ECO:0000313" key="4">
    <source>
        <dbReference type="Proteomes" id="UP000828251"/>
    </source>
</evidence>
<dbReference type="EMBL" id="JAIQCV010000003">
    <property type="protein sequence ID" value="KAH1115423.1"/>
    <property type="molecule type" value="Genomic_DNA"/>
</dbReference>
<dbReference type="Proteomes" id="UP000828251">
    <property type="component" value="Unassembled WGS sequence"/>
</dbReference>